<dbReference type="Proteomes" id="UP001287356">
    <property type="component" value="Unassembled WGS sequence"/>
</dbReference>
<evidence type="ECO:0000313" key="3">
    <source>
        <dbReference type="Proteomes" id="UP001287356"/>
    </source>
</evidence>
<evidence type="ECO:0000313" key="2">
    <source>
        <dbReference type="EMBL" id="KAK3365719.1"/>
    </source>
</evidence>
<gene>
    <name evidence="2" type="ORF">B0T24DRAFT_669916</name>
</gene>
<feature type="region of interest" description="Disordered" evidence="1">
    <location>
        <begin position="1"/>
        <end position="50"/>
    </location>
</feature>
<feature type="region of interest" description="Disordered" evidence="1">
    <location>
        <begin position="77"/>
        <end position="101"/>
    </location>
</feature>
<sequence length="194" mass="20555">MGDNDMDSGLLNISLSDSEGEEGQADIDTAAAAAAADAQQQQSRADRTALSEPAFQALRATYRPKVENGEIWRTISLPLGSAPRDEPGSGPGQQKLSKPEAQEVVHAAEELYFFGRFVEAVQFVRGVLLAASSDGGEGLLDDETRALLQYYETRCAARIAAAATGAESGDDAAAAAVQERAGEQRLEKRKVSLL</sequence>
<accession>A0AAE0JWM2</accession>
<keyword evidence="3" id="KW-1185">Reference proteome</keyword>
<evidence type="ECO:0000256" key="1">
    <source>
        <dbReference type="SAM" id="MobiDB-lite"/>
    </source>
</evidence>
<reference evidence="2" key="2">
    <citation type="submission" date="2023-06" db="EMBL/GenBank/DDBJ databases">
        <authorList>
            <consortium name="Lawrence Berkeley National Laboratory"/>
            <person name="Haridas S."/>
            <person name="Hensen N."/>
            <person name="Bonometti L."/>
            <person name="Westerberg I."/>
            <person name="Brannstrom I.O."/>
            <person name="Guillou S."/>
            <person name="Cros-Aarteil S."/>
            <person name="Calhoun S."/>
            <person name="Kuo A."/>
            <person name="Mondo S."/>
            <person name="Pangilinan J."/>
            <person name="Riley R."/>
            <person name="Labutti K."/>
            <person name="Andreopoulos B."/>
            <person name="Lipzen A."/>
            <person name="Chen C."/>
            <person name="Yanf M."/>
            <person name="Daum C."/>
            <person name="Ng V."/>
            <person name="Clum A."/>
            <person name="Steindorff A."/>
            <person name="Ohm R."/>
            <person name="Martin F."/>
            <person name="Silar P."/>
            <person name="Natvig D."/>
            <person name="Lalanne C."/>
            <person name="Gautier V."/>
            <person name="Ament-Velasquez S.L."/>
            <person name="Kruys A."/>
            <person name="Hutchinson M.I."/>
            <person name="Powell A.J."/>
            <person name="Barry K."/>
            <person name="Miller A.N."/>
            <person name="Grigoriev I.V."/>
            <person name="Debuchy R."/>
            <person name="Gladieux P."/>
            <person name="Thoren M.H."/>
            <person name="Johannesson H."/>
        </authorList>
    </citation>
    <scope>NUCLEOTIDE SEQUENCE</scope>
    <source>
        <strain evidence="2">CBS 958.72</strain>
    </source>
</reference>
<protein>
    <submittedName>
        <fullName evidence="2">Uncharacterized protein</fullName>
    </submittedName>
</protein>
<proteinExistence type="predicted"/>
<dbReference type="AlphaFoldDB" id="A0AAE0JWM2"/>
<organism evidence="2 3">
    <name type="scientific">Lasiosphaeria ovina</name>
    <dbReference type="NCBI Taxonomy" id="92902"/>
    <lineage>
        <taxon>Eukaryota</taxon>
        <taxon>Fungi</taxon>
        <taxon>Dikarya</taxon>
        <taxon>Ascomycota</taxon>
        <taxon>Pezizomycotina</taxon>
        <taxon>Sordariomycetes</taxon>
        <taxon>Sordariomycetidae</taxon>
        <taxon>Sordariales</taxon>
        <taxon>Lasiosphaeriaceae</taxon>
        <taxon>Lasiosphaeria</taxon>
    </lineage>
</organism>
<comment type="caution">
    <text evidence="2">The sequence shown here is derived from an EMBL/GenBank/DDBJ whole genome shotgun (WGS) entry which is preliminary data.</text>
</comment>
<feature type="compositionally biased region" description="Low complexity" evidence="1">
    <location>
        <begin position="26"/>
        <end position="43"/>
    </location>
</feature>
<dbReference type="EMBL" id="JAULSN010000008">
    <property type="protein sequence ID" value="KAK3365719.1"/>
    <property type="molecule type" value="Genomic_DNA"/>
</dbReference>
<reference evidence="2" key="1">
    <citation type="journal article" date="2023" name="Mol. Phylogenet. Evol.">
        <title>Genome-scale phylogeny and comparative genomics of the fungal order Sordariales.</title>
        <authorList>
            <person name="Hensen N."/>
            <person name="Bonometti L."/>
            <person name="Westerberg I."/>
            <person name="Brannstrom I.O."/>
            <person name="Guillou S."/>
            <person name="Cros-Aarteil S."/>
            <person name="Calhoun S."/>
            <person name="Haridas S."/>
            <person name="Kuo A."/>
            <person name="Mondo S."/>
            <person name="Pangilinan J."/>
            <person name="Riley R."/>
            <person name="LaButti K."/>
            <person name="Andreopoulos B."/>
            <person name="Lipzen A."/>
            <person name="Chen C."/>
            <person name="Yan M."/>
            <person name="Daum C."/>
            <person name="Ng V."/>
            <person name="Clum A."/>
            <person name="Steindorff A."/>
            <person name="Ohm R.A."/>
            <person name="Martin F."/>
            <person name="Silar P."/>
            <person name="Natvig D.O."/>
            <person name="Lalanne C."/>
            <person name="Gautier V."/>
            <person name="Ament-Velasquez S.L."/>
            <person name="Kruys A."/>
            <person name="Hutchinson M.I."/>
            <person name="Powell A.J."/>
            <person name="Barry K."/>
            <person name="Miller A.N."/>
            <person name="Grigoriev I.V."/>
            <person name="Debuchy R."/>
            <person name="Gladieux P."/>
            <person name="Hiltunen Thoren M."/>
            <person name="Johannesson H."/>
        </authorList>
    </citation>
    <scope>NUCLEOTIDE SEQUENCE</scope>
    <source>
        <strain evidence="2">CBS 958.72</strain>
    </source>
</reference>
<name>A0AAE0JWM2_9PEZI</name>